<proteinExistence type="inferred from homology"/>
<protein>
    <submittedName>
        <fullName evidence="4">Putative glutamate carboxypeptidase</fullName>
    </submittedName>
</protein>
<dbReference type="PANTHER" id="PTHR24306:SF7">
    <property type="entry name" value="AHBB"/>
    <property type="match status" value="1"/>
</dbReference>
<dbReference type="Proteomes" id="UP000298493">
    <property type="component" value="Unassembled WGS sequence"/>
</dbReference>
<dbReference type="GO" id="GO:0004497">
    <property type="term" value="F:monooxygenase activity"/>
    <property type="evidence" value="ECO:0007669"/>
    <property type="project" value="InterPro"/>
</dbReference>
<dbReference type="EMBL" id="SNSC02000019">
    <property type="protein sequence ID" value="TID16143.1"/>
    <property type="molecule type" value="Genomic_DNA"/>
</dbReference>
<dbReference type="GO" id="GO:0004180">
    <property type="term" value="F:carboxypeptidase activity"/>
    <property type="evidence" value="ECO:0007669"/>
    <property type="project" value="UniProtKB-KW"/>
</dbReference>
<dbReference type="GO" id="GO:0005506">
    <property type="term" value="F:iron ion binding"/>
    <property type="evidence" value="ECO:0007669"/>
    <property type="project" value="InterPro"/>
</dbReference>
<dbReference type="InterPro" id="IPR036396">
    <property type="entry name" value="Cyt_P450_sf"/>
</dbReference>
<dbReference type="PRINTS" id="PR00465">
    <property type="entry name" value="EP450IV"/>
</dbReference>
<keyword evidence="5" id="KW-1185">Reference proteome</keyword>
<reference evidence="4 5" key="1">
    <citation type="submission" date="2019-04" db="EMBL/GenBank/DDBJ databases">
        <title>High contiguity whole genome sequence and gene annotation resource for two Venturia nashicola isolates.</title>
        <authorList>
            <person name="Prokchorchik M."/>
            <person name="Won K."/>
            <person name="Lee Y."/>
            <person name="Choi E.D."/>
            <person name="Segonzac C."/>
            <person name="Sohn K.H."/>
        </authorList>
    </citation>
    <scope>NUCLEOTIDE SEQUENCE [LARGE SCALE GENOMIC DNA]</scope>
    <source>
        <strain evidence="4 5">PRI2</strain>
    </source>
</reference>
<organism evidence="4 5">
    <name type="scientific">Venturia nashicola</name>
    <dbReference type="NCBI Taxonomy" id="86259"/>
    <lineage>
        <taxon>Eukaryota</taxon>
        <taxon>Fungi</taxon>
        <taxon>Dikarya</taxon>
        <taxon>Ascomycota</taxon>
        <taxon>Pezizomycotina</taxon>
        <taxon>Dothideomycetes</taxon>
        <taxon>Pleosporomycetidae</taxon>
        <taxon>Venturiales</taxon>
        <taxon>Venturiaceae</taxon>
        <taxon>Venturia</taxon>
    </lineage>
</organism>
<keyword evidence="4" id="KW-0121">Carboxypeptidase</keyword>
<accession>A0A4Z1NND9</accession>
<keyword evidence="4" id="KW-0645">Protease</keyword>
<evidence type="ECO:0000313" key="5">
    <source>
        <dbReference type="Proteomes" id="UP000298493"/>
    </source>
</evidence>
<dbReference type="GO" id="GO:0020037">
    <property type="term" value="F:heme binding"/>
    <property type="evidence" value="ECO:0007669"/>
    <property type="project" value="InterPro"/>
</dbReference>
<dbReference type="SUPFAM" id="SSF48264">
    <property type="entry name" value="Cytochrome P450"/>
    <property type="match status" value="1"/>
</dbReference>
<dbReference type="GO" id="GO:0016705">
    <property type="term" value="F:oxidoreductase activity, acting on paired donors, with incorporation or reduction of molecular oxygen"/>
    <property type="evidence" value="ECO:0007669"/>
    <property type="project" value="InterPro"/>
</dbReference>
<dbReference type="PANTHER" id="PTHR24306">
    <property type="match status" value="1"/>
</dbReference>
<evidence type="ECO:0000256" key="2">
    <source>
        <dbReference type="ARBA" id="ARBA00022723"/>
    </source>
</evidence>
<name>A0A4Z1NND9_9PEZI</name>
<gene>
    <name evidence="4" type="ORF">E6O75_ATG09201</name>
</gene>
<evidence type="ECO:0000256" key="3">
    <source>
        <dbReference type="ARBA" id="ARBA00023004"/>
    </source>
</evidence>
<keyword evidence="2" id="KW-0479">Metal-binding</keyword>
<dbReference type="InterPro" id="IPR002403">
    <property type="entry name" value="Cyt_P450_E_grp-IV"/>
</dbReference>
<comment type="similarity">
    <text evidence="1">Belongs to the cytochrome P450 family.</text>
</comment>
<dbReference type="AlphaFoldDB" id="A0A4Z1NND9"/>
<keyword evidence="4" id="KW-0378">Hydrolase</keyword>
<dbReference type="OrthoDB" id="3366823at2759"/>
<keyword evidence="3" id="KW-0408">Iron</keyword>
<dbReference type="STRING" id="86259.A0A4Z1NND9"/>
<dbReference type="Gene3D" id="1.10.630.10">
    <property type="entry name" value="Cytochrome P450"/>
    <property type="match status" value="1"/>
</dbReference>
<evidence type="ECO:0000256" key="1">
    <source>
        <dbReference type="ARBA" id="ARBA00010617"/>
    </source>
</evidence>
<sequence>MNQFREAFGDFLQSTGIDIPTLVITSITTAVCISLLTRLISEASSAKVGGPGQASSPPLLPYWIPYLGHFIPFVYDQESVLKDARKSSPAGVFALKLASKRHCFIYSPTLIKKLLAQDKSSISDSPFRLRLMTNAFGLSAKESRLYQAIIPQLDAAILPHLRLNNLSKDTLKDTMTHLEGNLPDLITFNPSMVDQEPWERLAYLEPTENEEGITASLLPLVFIFMTHMTTDSLITQSILSDSDHHEIAPLLLSFIQSFQLLLTGLPRTIPHPSLPSAHITRRKLLNHLSTLTEEVLEDAEMQGPLLEARQAILDEDQVPQNVRTADLLALLWSVNMPHVLAFWMLAHIISDPKVLEEIRAETSSYATAVQEQAIMGFSVPPRVSIEAKGLLTQCPLLKSAYIETVRLYSRGSRAGVVTNDFELESQEATKVFKSGEKWVFKKGEWVDASNWLSNTDPSNFANAGEWDAGYHIVEGDDGVKTAEWGNVLKDFGVVGSEDVKDQCEMMCLAFIAGTLALWDFEPAGSKGWVVPQAHFAVGIALPSGDFRATIKKRNLSKAVK</sequence>
<comment type="caution">
    <text evidence="4">The sequence shown here is derived from an EMBL/GenBank/DDBJ whole genome shotgun (WGS) entry which is preliminary data.</text>
</comment>
<evidence type="ECO:0000313" key="4">
    <source>
        <dbReference type="EMBL" id="TID16143.1"/>
    </source>
</evidence>